<gene>
    <name evidence="1" type="ORF">JG687_00006674</name>
</gene>
<evidence type="ECO:0000313" key="1">
    <source>
        <dbReference type="EMBL" id="KAG6963273.1"/>
    </source>
</evidence>
<accession>A0A8T1UIR0</accession>
<dbReference type="AlphaFoldDB" id="A0A8T1UIR0"/>
<evidence type="ECO:0000313" key="2">
    <source>
        <dbReference type="Proteomes" id="UP000688947"/>
    </source>
</evidence>
<name>A0A8T1UIR0_9STRA</name>
<proteinExistence type="predicted"/>
<dbReference type="Proteomes" id="UP000688947">
    <property type="component" value="Unassembled WGS sequence"/>
</dbReference>
<comment type="caution">
    <text evidence="1">The sequence shown here is derived from an EMBL/GenBank/DDBJ whole genome shotgun (WGS) entry which is preliminary data.</text>
</comment>
<organism evidence="1 2">
    <name type="scientific">Phytophthora cactorum</name>
    <dbReference type="NCBI Taxonomy" id="29920"/>
    <lineage>
        <taxon>Eukaryota</taxon>
        <taxon>Sar</taxon>
        <taxon>Stramenopiles</taxon>
        <taxon>Oomycota</taxon>
        <taxon>Peronosporomycetes</taxon>
        <taxon>Peronosporales</taxon>
        <taxon>Peronosporaceae</taxon>
        <taxon>Phytophthora</taxon>
    </lineage>
</organism>
<dbReference type="OrthoDB" id="129246at2759"/>
<dbReference type="EMBL" id="JAENGZ010000277">
    <property type="protein sequence ID" value="KAG6963273.1"/>
    <property type="molecule type" value="Genomic_DNA"/>
</dbReference>
<protein>
    <submittedName>
        <fullName evidence="1">Uncharacterized protein</fullName>
    </submittedName>
</protein>
<sequence>MRTLLSNIARINDGVAAFCVSVSDATLTEWNEYQESDYQELRSSYMEWIDGKIYIVELPTTEHAYYAFEFQLSVSAQPAARAYLKRS</sequence>
<reference evidence="1" key="1">
    <citation type="submission" date="2021-01" db="EMBL/GenBank/DDBJ databases">
        <title>Phytophthora aleatoria, a newly-described species from Pinus radiata is distinct from Phytophthora cactorum isolates based on comparative genomics.</title>
        <authorList>
            <person name="Mcdougal R."/>
            <person name="Panda P."/>
            <person name="Williams N."/>
            <person name="Studholme D.J."/>
        </authorList>
    </citation>
    <scope>NUCLEOTIDE SEQUENCE</scope>
    <source>
        <strain evidence="1">NZFS 3830</strain>
    </source>
</reference>